<dbReference type="RefSeq" id="WP_135876281.1">
    <property type="nucleotide sequence ID" value="NZ_SRSO01000006.1"/>
</dbReference>
<evidence type="ECO:0000313" key="2">
    <source>
        <dbReference type="Proteomes" id="UP000307602"/>
    </source>
</evidence>
<proteinExistence type="predicted"/>
<dbReference type="Proteomes" id="UP000307602">
    <property type="component" value="Unassembled WGS sequence"/>
</dbReference>
<sequence length="121" mass="14017">MNYIKEIKKMDSFELGTPAIYFDGTREVTGEIGMNREGIKGSGYSKPGTAKGIFLYKDKNYSGIHDRFIIPDNWFNVRKFTTKEYVKTHSNMKALNAHIKKISERGGGYMLKDNKTIKYWF</sequence>
<gene>
    <name evidence="1" type="ORF">EM932_06050</name>
</gene>
<organism evidence="1 2">
    <name type="scientific">Flavivirga rizhaonensis</name>
    <dbReference type="NCBI Taxonomy" id="2559571"/>
    <lineage>
        <taxon>Bacteria</taxon>
        <taxon>Pseudomonadati</taxon>
        <taxon>Bacteroidota</taxon>
        <taxon>Flavobacteriia</taxon>
        <taxon>Flavobacteriales</taxon>
        <taxon>Flavobacteriaceae</taxon>
        <taxon>Flavivirga</taxon>
    </lineage>
</organism>
<comment type="caution">
    <text evidence="1">The sequence shown here is derived from an EMBL/GenBank/DDBJ whole genome shotgun (WGS) entry which is preliminary data.</text>
</comment>
<dbReference type="AlphaFoldDB" id="A0A4S1DZB7"/>
<name>A0A4S1DZB7_9FLAO</name>
<protein>
    <submittedName>
        <fullName evidence="1">Uncharacterized protein</fullName>
    </submittedName>
</protein>
<evidence type="ECO:0000313" key="1">
    <source>
        <dbReference type="EMBL" id="TGV03587.1"/>
    </source>
</evidence>
<reference evidence="1 2" key="1">
    <citation type="submission" date="2019-04" db="EMBL/GenBank/DDBJ databases">
        <authorList>
            <person name="Liu A."/>
        </authorList>
    </citation>
    <scope>NUCLEOTIDE SEQUENCE [LARGE SCALE GENOMIC DNA]</scope>
    <source>
        <strain evidence="1 2">RZ03</strain>
    </source>
</reference>
<accession>A0A4S1DZB7</accession>
<keyword evidence="2" id="KW-1185">Reference proteome</keyword>
<dbReference type="EMBL" id="SRSO01000006">
    <property type="protein sequence ID" value="TGV03587.1"/>
    <property type="molecule type" value="Genomic_DNA"/>
</dbReference>